<feature type="compositionally biased region" description="Gly residues" evidence="1">
    <location>
        <begin position="116"/>
        <end position="126"/>
    </location>
</feature>
<keyword evidence="3" id="KW-1185">Reference proteome</keyword>
<evidence type="ECO:0000313" key="3">
    <source>
        <dbReference type="Proteomes" id="UP000003250"/>
    </source>
</evidence>
<dbReference type="EMBL" id="AHAM01000039">
    <property type="protein sequence ID" value="EHK58167.1"/>
    <property type="molecule type" value="Genomic_DNA"/>
</dbReference>
<evidence type="ECO:0000313" key="2">
    <source>
        <dbReference type="EMBL" id="EHK58167.1"/>
    </source>
</evidence>
<name>H0HM82_9HYPH</name>
<proteinExistence type="predicted"/>
<reference evidence="2 3" key="1">
    <citation type="journal article" date="2012" name="J. Bacteriol.">
        <title>Draft Genome Sequence of Mesorhizobium alhagi CCNWXJ12-2T, a Novel Salt-Resistant Species Isolated from the Desert of Northwestern China.</title>
        <authorList>
            <person name="Zhou M."/>
            <person name="Chen W."/>
            <person name="Chen H."/>
            <person name="Wei G."/>
        </authorList>
    </citation>
    <scope>NUCLEOTIDE SEQUENCE [LARGE SCALE GENOMIC DNA]</scope>
    <source>
        <strain evidence="2 3">CCNWXJ12-2</strain>
    </source>
</reference>
<dbReference type="AlphaFoldDB" id="H0HM82"/>
<accession>H0HM82</accession>
<sequence>MSWKWGFSGFITYNLFPFEHGDPKEIKEPIRRRARDILASYKKIASDIAQFDSAILAWGSELKRETDEFAPRLMEQIALMRPSPLIKWRIGQTATGYPFHPSRKRHDSRPERIPENGGGAGVRLTQ</sequence>
<dbReference type="InterPro" id="IPR012441">
    <property type="entry name" value="DUF1643"/>
</dbReference>
<feature type="region of interest" description="Disordered" evidence="1">
    <location>
        <begin position="95"/>
        <end position="126"/>
    </location>
</feature>
<gene>
    <name evidence="2" type="ORF">MAXJ12_06228</name>
</gene>
<dbReference type="Proteomes" id="UP000003250">
    <property type="component" value="Unassembled WGS sequence"/>
</dbReference>
<evidence type="ECO:0000256" key="1">
    <source>
        <dbReference type="SAM" id="MobiDB-lite"/>
    </source>
</evidence>
<organism evidence="2 3">
    <name type="scientific">Mesorhizobium alhagi CCNWXJ12-2</name>
    <dbReference type="NCBI Taxonomy" id="1107882"/>
    <lineage>
        <taxon>Bacteria</taxon>
        <taxon>Pseudomonadati</taxon>
        <taxon>Pseudomonadota</taxon>
        <taxon>Alphaproteobacteria</taxon>
        <taxon>Hyphomicrobiales</taxon>
        <taxon>Phyllobacteriaceae</taxon>
        <taxon>Allomesorhizobium</taxon>
    </lineage>
</organism>
<dbReference type="Pfam" id="PF07799">
    <property type="entry name" value="DUF1643"/>
    <property type="match status" value="1"/>
</dbReference>
<protein>
    <submittedName>
        <fullName evidence="2">Uncharacterized protein</fullName>
    </submittedName>
</protein>